<name>A0ABU8NVH1_9CORY</name>
<evidence type="ECO:0000313" key="2">
    <source>
        <dbReference type="Proteomes" id="UP001359781"/>
    </source>
</evidence>
<dbReference type="EMBL" id="JBAHVJ010000001">
    <property type="protein sequence ID" value="MEJ4099002.1"/>
    <property type="molecule type" value="Genomic_DNA"/>
</dbReference>
<sequence>MQRGLRIALVAALACCALCAVLWVGLVARYEYHNRPLDSFREELHAQGRARVSDHFDAEEFVFDCPYVEASHIHKRYGWDVNYMAAQYEGGPTELIMRKGDSFGTYAIARQELNLCEGVEGKIYSADAVVIKEGEITARRWRVRGVVS</sequence>
<reference evidence="1 2" key="1">
    <citation type="submission" date="2024-02" db="EMBL/GenBank/DDBJ databases">
        <title>Whole genome sequencing and characterization of Corynebacterium isolated from the ocular surface of dry eye disease sufferers.</title>
        <authorList>
            <person name="Naqvi M."/>
        </authorList>
    </citation>
    <scope>NUCLEOTIDE SEQUENCE [LARGE SCALE GENOMIC DNA]</scope>
    <source>
        <strain evidence="1 2">PCRF</strain>
    </source>
</reference>
<keyword evidence="2" id="KW-1185">Reference proteome</keyword>
<evidence type="ECO:0000313" key="1">
    <source>
        <dbReference type="EMBL" id="MEJ4099002.1"/>
    </source>
</evidence>
<dbReference type="RefSeq" id="WP_337889381.1">
    <property type="nucleotide sequence ID" value="NZ_JBAHVI010000002.1"/>
</dbReference>
<gene>
    <name evidence="1" type="ORF">V5S96_01275</name>
</gene>
<accession>A0ABU8NVH1</accession>
<protein>
    <submittedName>
        <fullName evidence="1">Uncharacterized protein</fullName>
    </submittedName>
</protein>
<dbReference type="Proteomes" id="UP001359781">
    <property type="component" value="Unassembled WGS sequence"/>
</dbReference>
<organism evidence="1 2">
    <name type="scientific">Corynebacterium mastitidis</name>
    <dbReference type="NCBI Taxonomy" id="161890"/>
    <lineage>
        <taxon>Bacteria</taxon>
        <taxon>Bacillati</taxon>
        <taxon>Actinomycetota</taxon>
        <taxon>Actinomycetes</taxon>
        <taxon>Mycobacteriales</taxon>
        <taxon>Corynebacteriaceae</taxon>
        <taxon>Corynebacterium</taxon>
    </lineage>
</organism>
<comment type="caution">
    <text evidence="1">The sequence shown here is derived from an EMBL/GenBank/DDBJ whole genome shotgun (WGS) entry which is preliminary data.</text>
</comment>
<proteinExistence type="predicted"/>